<protein>
    <submittedName>
        <fullName evidence="2">Uncharacterized protein</fullName>
    </submittedName>
</protein>
<evidence type="ECO:0000313" key="2">
    <source>
        <dbReference type="EMBL" id="KAK9707087.1"/>
    </source>
</evidence>
<keyword evidence="3" id="KW-1185">Reference proteome</keyword>
<dbReference type="AlphaFoldDB" id="A0AAW1JPF8"/>
<feature type="signal peptide" evidence="1">
    <location>
        <begin position="1"/>
        <end position="26"/>
    </location>
</feature>
<proteinExistence type="predicted"/>
<feature type="chain" id="PRO_5043553443" evidence="1">
    <location>
        <begin position="27"/>
        <end position="101"/>
    </location>
</feature>
<evidence type="ECO:0000256" key="1">
    <source>
        <dbReference type="SAM" id="SignalP"/>
    </source>
</evidence>
<sequence>MAATSSKVVLILLLVIVASNLLMTEAIRGGRQHCKSDKDCENDGICRGVPKCTDKGLCDCILDNKRRAPPPTPPYVPMPPICHDDTDCGDGCKCTLHLCIC</sequence>
<dbReference type="EMBL" id="JBDFQZ010000007">
    <property type="protein sequence ID" value="KAK9707087.1"/>
    <property type="molecule type" value="Genomic_DNA"/>
</dbReference>
<comment type="caution">
    <text evidence="2">The sequence shown here is derived from an EMBL/GenBank/DDBJ whole genome shotgun (WGS) entry which is preliminary data.</text>
</comment>
<gene>
    <name evidence="2" type="ORF">RND81_07G171600</name>
</gene>
<evidence type="ECO:0000313" key="3">
    <source>
        <dbReference type="Proteomes" id="UP001443914"/>
    </source>
</evidence>
<keyword evidence="1" id="KW-0732">Signal</keyword>
<accession>A0AAW1JPF8</accession>
<dbReference type="Proteomes" id="UP001443914">
    <property type="component" value="Unassembled WGS sequence"/>
</dbReference>
<reference evidence="2" key="1">
    <citation type="submission" date="2024-03" db="EMBL/GenBank/DDBJ databases">
        <title>WGS assembly of Saponaria officinalis var. Norfolk2.</title>
        <authorList>
            <person name="Jenkins J."/>
            <person name="Shu S."/>
            <person name="Grimwood J."/>
            <person name="Barry K."/>
            <person name="Goodstein D."/>
            <person name="Schmutz J."/>
            <person name="Leebens-Mack J."/>
            <person name="Osbourn A."/>
        </authorList>
    </citation>
    <scope>NUCLEOTIDE SEQUENCE [LARGE SCALE GENOMIC DNA]</scope>
    <source>
        <strain evidence="2">JIC</strain>
    </source>
</reference>
<name>A0AAW1JPF8_SAPOF</name>
<organism evidence="2 3">
    <name type="scientific">Saponaria officinalis</name>
    <name type="common">Common soapwort</name>
    <name type="synonym">Lychnis saponaria</name>
    <dbReference type="NCBI Taxonomy" id="3572"/>
    <lineage>
        <taxon>Eukaryota</taxon>
        <taxon>Viridiplantae</taxon>
        <taxon>Streptophyta</taxon>
        <taxon>Embryophyta</taxon>
        <taxon>Tracheophyta</taxon>
        <taxon>Spermatophyta</taxon>
        <taxon>Magnoliopsida</taxon>
        <taxon>eudicotyledons</taxon>
        <taxon>Gunneridae</taxon>
        <taxon>Pentapetalae</taxon>
        <taxon>Caryophyllales</taxon>
        <taxon>Caryophyllaceae</taxon>
        <taxon>Caryophylleae</taxon>
        <taxon>Saponaria</taxon>
    </lineage>
</organism>